<sequence length="342" mass="36815">MNLSLKRLMALSALGLLSATAHAEEKVLNLYSARHYATDEALYSDFTKQTGITIKRLDLGDEALLERLRNEGPRSPADVVLLVDAARLSTAQDQGLFQPVKSKVLADRIPAQYTGKDGLWYAFSARSRAIVYNKASIDPNSVQTYDDLAKPALKGKVCTRSGAHPYMLSLVSSLVANQGEKAATDWANGMVANMARSPKGGDTDQIRAVASGECGVALTNTYYWVRLLNSDKPEDKDVVSKVGFIWPNQKTTGAHMNVSGGAVAANAPNKANAVKFLEYLASDTAQKYFANGNNEWPVAKGVKLDNPGLESLGPFKADVTPAKTLAANTAVSQRIMDKAGYK</sequence>
<dbReference type="Gene3D" id="3.40.190.10">
    <property type="entry name" value="Periplasmic binding protein-like II"/>
    <property type="match status" value="2"/>
</dbReference>
<dbReference type="PIRSF" id="PIRSF002825">
    <property type="entry name" value="CfbpA"/>
    <property type="match status" value="1"/>
</dbReference>
<organism evidence="4 5">
    <name type="scientific">Limnobacter humi</name>
    <dbReference type="NCBI Taxonomy" id="1778671"/>
    <lineage>
        <taxon>Bacteria</taxon>
        <taxon>Pseudomonadati</taxon>
        <taxon>Pseudomonadota</taxon>
        <taxon>Betaproteobacteria</taxon>
        <taxon>Burkholderiales</taxon>
        <taxon>Burkholderiaceae</taxon>
        <taxon>Limnobacter</taxon>
    </lineage>
</organism>
<keyword evidence="5" id="KW-1185">Reference proteome</keyword>
<feature type="chain" id="PRO_5045645555" evidence="3">
    <location>
        <begin position="24"/>
        <end position="342"/>
    </location>
</feature>
<accession>A0ABT1WG65</accession>
<dbReference type="InterPro" id="IPR006059">
    <property type="entry name" value="SBP"/>
</dbReference>
<evidence type="ECO:0000256" key="3">
    <source>
        <dbReference type="SAM" id="SignalP"/>
    </source>
</evidence>
<comment type="caution">
    <text evidence="4">The sequence shown here is derived from an EMBL/GenBank/DDBJ whole genome shotgun (WGS) entry which is preliminary data.</text>
</comment>
<dbReference type="PANTHER" id="PTHR30006">
    <property type="entry name" value="THIAMINE-BINDING PERIPLASMIC PROTEIN-RELATED"/>
    <property type="match status" value="1"/>
</dbReference>
<proteinExistence type="inferred from homology"/>
<protein>
    <submittedName>
        <fullName evidence="4">Extracellular solute-binding protein</fullName>
    </submittedName>
</protein>
<dbReference type="RefSeq" id="WP_256764287.1">
    <property type="nucleotide sequence ID" value="NZ_JANIGO010000002.1"/>
</dbReference>
<dbReference type="EMBL" id="JANIGO010000002">
    <property type="protein sequence ID" value="MCQ8896505.1"/>
    <property type="molecule type" value="Genomic_DNA"/>
</dbReference>
<name>A0ABT1WG65_9BURK</name>
<dbReference type="Pfam" id="PF13416">
    <property type="entry name" value="SBP_bac_8"/>
    <property type="match status" value="1"/>
</dbReference>
<reference evidence="4 5" key="1">
    <citation type="submission" date="2022-07" db="EMBL/GenBank/DDBJ databases">
        <authorList>
            <person name="Xamxidin M."/>
            <person name="Wu M."/>
        </authorList>
    </citation>
    <scope>NUCLEOTIDE SEQUENCE [LARGE SCALE GENOMIC DNA]</scope>
    <source>
        <strain evidence="4 5">NBRC 111650</strain>
    </source>
</reference>
<dbReference type="InterPro" id="IPR026045">
    <property type="entry name" value="Ferric-bd"/>
</dbReference>
<feature type="signal peptide" evidence="3">
    <location>
        <begin position="1"/>
        <end position="23"/>
    </location>
</feature>
<comment type="similarity">
    <text evidence="1">Belongs to the bacterial solute-binding protein 1 family.</text>
</comment>
<dbReference type="SUPFAM" id="SSF53850">
    <property type="entry name" value="Periplasmic binding protein-like II"/>
    <property type="match status" value="1"/>
</dbReference>
<evidence type="ECO:0000256" key="1">
    <source>
        <dbReference type="ARBA" id="ARBA00008520"/>
    </source>
</evidence>
<keyword evidence="2 3" id="KW-0732">Signal</keyword>
<dbReference type="PANTHER" id="PTHR30006:SF15">
    <property type="entry name" value="IRON-UTILIZATION PERIPLASMIC PROTEIN"/>
    <property type="match status" value="1"/>
</dbReference>
<evidence type="ECO:0000313" key="4">
    <source>
        <dbReference type="EMBL" id="MCQ8896505.1"/>
    </source>
</evidence>
<evidence type="ECO:0000256" key="2">
    <source>
        <dbReference type="ARBA" id="ARBA00022729"/>
    </source>
</evidence>
<evidence type="ECO:0000313" key="5">
    <source>
        <dbReference type="Proteomes" id="UP001204142"/>
    </source>
</evidence>
<gene>
    <name evidence="4" type="ORF">NQT62_08685</name>
</gene>
<dbReference type="Proteomes" id="UP001204142">
    <property type="component" value="Unassembled WGS sequence"/>
</dbReference>